<dbReference type="EMBL" id="CP042905">
    <property type="protein sequence ID" value="QEE14373.1"/>
    <property type="molecule type" value="Genomic_DNA"/>
</dbReference>
<dbReference type="KEGG" id="psyt:DSAG12_00186"/>
<keyword evidence="10" id="KW-1185">Reference proteome</keyword>
<dbReference type="GO" id="GO:0005886">
    <property type="term" value="C:plasma membrane"/>
    <property type="evidence" value="ECO:0007669"/>
    <property type="project" value="UniProtKB-SubCell"/>
</dbReference>
<dbReference type="RefSeq" id="WP_147661328.1">
    <property type="nucleotide sequence ID" value="NZ_CP042905.2"/>
</dbReference>
<feature type="transmembrane region" description="Helical" evidence="7">
    <location>
        <begin position="915"/>
        <end position="940"/>
    </location>
</feature>
<dbReference type="GO" id="GO:0022857">
    <property type="term" value="F:transmembrane transporter activity"/>
    <property type="evidence" value="ECO:0007669"/>
    <property type="project" value="TreeGrafter"/>
</dbReference>
<evidence type="ECO:0000256" key="3">
    <source>
        <dbReference type="ARBA" id="ARBA00022692"/>
    </source>
</evidence>
<proteinExistence type="inferred from homology"/>
<dbReference type="InterPro" id="IPR050250">
    <property type="entry name" value="Macrolide_Exporter_MacB"/>
</dbReference>
<comment type="similarity">
    <text evidence="6">Belongs to the ABC-4 integral membrane protein family.</text>
</comment>
<feature type="transmembrane region" description="Helical" evidence="7">
    <location>
        <begin position="594"/>
        <end position="613"/>
    </location>
</feature>
<feature type="transmembrane region" description="Helical" evidence="7">
    <location>
        <begin position="390"/>
        <end position="417"/>
    </location>
</feature>
<feature type="transmembrane region" description="Helical" evidence="7">
    <location>
        <begin position="437"/>
        <end position="463"/>
    </location>
</feature>
<evidence type="ECO:0000256" key="1">
    <source>
        <dbReference type="ARBA" id="ARBA00004651"/>
    </source>
</evidence>
<dbReference type="AlphaFoldDB" id="A0A5B9D5W6"/>
<evidence type="ECO:0000256" key="6">
    <source>
        <dbReference type="ARBA" id="ARBA00038076"/>
    </source>
</evidence>
<evidence type="ECO:0000313" key="9">
    <source>
        <dbReference type="EMBL" id="QEE14373.1"/>
    </source>
</evidence>
<gene>
    <name evidence="9" type="ORF">DSAG12_00186</name>
</gene>
<dbReference type="GeneID" id="41328189"/>
<keyword evidence="3 7" id="KW-0812">Transmembrane</keyword>
<feature type="transmembrane region" description="Helical" evidence="7">
    <location>
        <begin position="960"/>
        <end position="984"/>
    </location>
</feature>
<evidence type="ECO:0000259" key="8">
    <source>
        <dbReference type="Pfam" id="PF02687"/>
    </source>
</evidence>
<dbReference type="PANTHER" id="PTHR30572">
    <property type="entry name" value="MEMBRANE COMPONENT OF TRANSPORTER-RELATED"/>
    <property type="match status" value="1"/>
</dbReference>
<feature type="transmembrane region" description="Helical" evidence="7">
    <location>
        <begin position="497"/>
        <end position="517"/>
    </location>
</feature>
<protein>
    <submittedName>
        <fullName evidence="9">ABC transporter permease</fullName>
    </submittedName>
</protein>
<name>A0A5B9D5W6_9ARCH</name>
<evidence type="ECO:0000256" key="5">
    <source>
        <dbReference type="ARBA" id="ARBA00023136"/>
    </source>
</evidence>
<dbReference type="Pfam" id="PF02687">
    <property type="entry name" value="FtsX"/>
    <property type="match status" value="2"/>
</dbReference>
<feature type="transmembrane region" description="Helical" evidence="7">
    <location>
        <begin position="529"/>
        <end position="553"/>
    </location>
</feature>
<sequence>MIFGYLRKTIWRNKTRTFFLTVGIIVSIMLVTGVNISSNAMAQSLIQERLDEIKIDFTVVPRNTATNATELVDKLNSLEDSLDEFVFAYVGAYGLSYRSIINPYGGEIDWSFLNTSKQYEDYTNTTHFCGLKKDLFSEPRVADRFKDVIKSNDTLNFTQEGVYLDSRTAQEYGVDTGQNISIGVLSVFYDWDNGDKKYNLTAEANNITILGVFNLINRESFIEVFNPDRWGGYMGDQDIALIGNFSYIEKQAENLTNQLEDAALSYGISFNPWDLSFSRKFGVMIDHSSLNVMNINELKTQINQIENKIKITGGTLVNYVEGQLDERVIQELSFEIAIYQAIFLIISVPVIILGWFLTKTNFQLSYEKRRREIALLKVKGGISKQLKSMFFLEALIIGLCGGALGVLGGNLTSTLVLKQMFPQVLEGYSFTDVLSVILYGEFLSTSTWIIGIILALSISLLAVRKPLKEFSNLEPIEGLQKYHEISHAQLPTKKRDWIALIVSLATIVFTLVSSTLMANADFGYGFAPFLMLFVTISTVLLPLAPFLLIYALVKLLCGNIKFFQAIITKISQLWSKQISVFTSKSIIRNQVRSFRLVFIVGMALSFVVMASTIRATELNYQNQMETITTANGIRINIRSSMLNQNGTEPFIDMLWNEKSAVPFETFNYYYQLKDSGFEGSSGDSYEVWNDNGIYAGPIALGAISAENFTTEYVDMSDDWFINMTADEAMDKLRTIPNATLIPESMVQQGYEVGDIYENQIQYSLSNGTINTTTLEVVGVYNSFPIVSSGWNWNQVMIIDKDTIKDSVCYSADFMFYPESGNENEVTYEIIENVFQDFDSSLYAYNPADYLNEGSSIATSVVSFLNLESFYLLIIVTFGIAIIMYISINEKSHDMGLLRARGVEKKVIYKIQIAEGFTLILLGCVFSIVGLLGGATIALHLNTLAMDFTSSGIERHFSIPWLNLLVQLIGSLAIFITSIIIAVFIETRKSNVTKIGDLLRVA</sequence>
<evidence type="ECO:0000256" key="7">
    <source>
        <dbReference type="SAM" id="Phobius"/>
    </source>
</evidence>
<accession>A0A5B9D5W6</accession>
<comment type="subcellular location">
    <subcellularLocation>
        <location evidence="1">Cell membrane</location>
        <topology evidence="1">Multi-pass membrane protein</topology>
    </subcellularLocation>
</comment>
<keyword evidence="2" id="KW-1003">Cell membrane</keyword>
<evidence type="ECO:0000256" key="2">
    <source>
        <dbReference type="ARBA" id="ARBA00022475"/>
    </source>
</evidence>
<dbReference type="InterPro" id="IPR003838">
    <property type="entry name" value="ABC3_permease_C"/>
</dbReference>
<keyword evidence="5 7" id="KW-0472">Membrane</keyword>
<feature type="transmembrane region" description="Helical" evidence="7">
    <location>
        <begin position="869"/>
        <end position="887"/>
    </location>
</feature>
<feature type="domain" description="ABC3 transporter permease C-terminal" evidence="8">
    <location>
        <begin position="345"/>
        <end position="473"/>
    </location>
</feature>
<keyword evidence="4 7" id="KW-1133">Transmembrane helix</keyword>
<reference evidence="9 10" key="1">
    <citation type="journal article" date="2020" name="Nature">
        <title>Isolation of an archaeon at the prokaryote-eukaryote interface.</title>
        <authorList>
            <person name="Imachi H."/>
            <person name="Nobu M.K."/>
            <person name="Nakahara N."/>
            <person name="Morono Y."/>
            <person name="Ogawara M."/>
            <person name="Takaki Y."/>
            <person name="Takano Y."/>
            <person name="Uematsu K."/>
            <person name="Ikuta T."/>
            <person name="Ito M."/>
            <person name="Matsui Y."/>
            <person name="Miyazaki M."/>
            <person name="Murata K."/>
            <person name="Saito Y."/>
            <person name="Sakai S."/>
            <person name="Song C."/>
            <person name="Tasumi E."/>
            <person name="Yamanaka Y."/>
            <person name="Yamaguchi T."/>
            <person name="Kamagata Y."/>
            <person name="Tamaki H."/>
            <person name="Takai K."/>
        </authorList>
    </citation>
    <scope>NUCLEOTIDE SEQUENCE [LARGE SCALE GENOMIC DNA]</scope>
    <source>
        <strain evidence="9 10">MK-D1</strain>
    </source>
</reference>
<feature type="domain" description="ABC3 transporter permease C-terminal" evidence="8">
    <location>
        <begin position="868"/>
        <end position="982"/>
    </location>
</feature>
<organism evidence="9 10">
    <name type="scientific">Promethearchaeum syntrophicum</name>
    <dbReference type="NCBI Taxonomy" id="2594042"/>
    <lineage>
        <taxon>Archaea</taxon>
        <taxon>Promethearchaeati</taxon>
        <taxon>Promethearchaeota</taxon>
        <taxon>Promethearchaeia</taxon>
        <taxon>Promethearchaeales</taxon>
        <taxon>Promethearchaeaceae</taxon>
        <taxon>Promethearchaeum</taxon>
    </lineage>
</organism>
<dbReference type="Proteomes" id="UP000321408">
    <property type="component" value="Chromosome"/>
</dbReference>
<dbReference type="PANTHER" id="PTHR30572:SF4">
    <property type="entry name" value="ABC TRANSPORTER PERMEASE YTRF"/>
    <property type="match status" value="1"/>
</dbReference>
<reference evidence="9 10" key="2">
    <citation type="journal article" date="2024" name="Int. J. Syst. Evol. Microbiol.">
        <title>Promethearchaeum syntrophicum gen. nov., sp. nov., an anaerobic, obligately syntrophic archaeon, the first isolate of the lineage 'Asgard' archaea, and proposal of the new archaeal phylum Promethearchaeota phyl. nov. and kingdom Promethearchaeati regn. nov.</title>
        <authorList>
            <person name="Imachi H."/>
            <person name="Nobu M.K."/>
            <person name="Kato S."/>
            <person name="Takaki Y."/>
            <person name="Miyazaki M."/>
            <person name="Miyata M."/>
            <person name="Ogawara M."/>
            <person name="Saito Y."/>
            <person name="Sakai S."/>
            <person name="Tahara Y.O."/>
            <person name="Takano Y."/>
            <person name="Tasumi E."/>
            <person name="Uematsu K."/>
            <person name="Yoshimura T."/>
            <person name="Itoh T."/>
            <person name="Ohkuma M."/>
            <person name="Takai K."/>
        </authorList>
    </citation>
    <scope>NUCLEOTIDE SEQUENCE [LARGE SCALE GENOMIC DNA]</scope>
    <source>
        <strain evidence="9 10">MK-D1</strain>
    </source>
</reference>
<feature type="transmembrane region" description="Helical" evidence="7">
    <location>
        <begin position="337"/>
        <end position="358"/>
    </location>
</feature>
<evidence type="ECO:0000313" key="10">
    <source>
        <dbReference type="Proteomes" id="UP000321408"/>
    </source>
</evidence>
<evidence type="ECO:0000256" key="4">
    <source>
        <dbReference type="ARBA" id="ARBA00022989"/>
    </source>
</evidence>